<evidence type="ECO:0000313" key="3">
    <source>
        <dbReference type="EMBL" id="KAD3068136.1"/>
    </source>
</evidence>
<dbReference type="PANTHER" id="PTHR11439:SF515">
    <property type="entry name" value="GAG-POL POLYPROTEIN"/>
    <property type="match status" value="1"/>
</dbReference>
<feature type="region of interest" description="Disordered" evidence="1">
    <location>
        <begin position="1"/>
        <end position="24"/>
    </location>
</feature>
<name>A0A5N6M3K2_9ASTR</name>
<sequence>MLQGSPLIFNPSDPHESEDKTYDHTPLQGWKRLDEVYELLLSEREPTDFKSAAGQKEWDQAMTSEINSIERNKSWRLTELPEGQRPIGLKPKGRSFVTQPEGLVKAGKEHRGAWNMKLDGVLKEYGFKRCKLEQAVYIKHAHKELLIVGIYVDDLIVTGSSREEINHFKAQMERKFEMCDLGLLSYYLGLEVKQGRDGILTSQKGYAEKILLQSGMSQCNPVKYPMEAGLKLTKEDGSGDVNETEYRSVIGCLRYLTHTRPDLMYSVGYMSRYMQSPKTSHSQAVKHILRYIRGTTDLGIQYNRNGSTSLVGYSDSSFLVDPDDGKGTYGIVFYYNNGPIIWNSQKQATVALSSYEAEFTVATSAACQAIWLRGLLAEITGRNEEQVLIKVDNKSAISLMKNHVFHGRSKHVNTRFHYIRECVEKEQIKVEHVSGEQQRADILTKPLPRQKFAEMRDLLGVVKVEDSKT</sequence>
<dbReference type="CDD" id="cd09272">
    <property type="entry name" value="RNase_HI_RT_Ty1"/>
    <property type="match status" value="1"/>
</dbReference>
<organism evidence="3 4">
    <name type="scientific">Mikania micrantha</name>
    <name type="common">bitter vine</name>
    <dbReference type="NCBI Taxonomy" id="192012"/>
    <lineage>
        <taxon>Eukaryota</taxon>
        <taxon>Viridiplantae</taxon>
        <taxon>Streptophyta</taxon>
        <taxon>Embryophyta</taxon>
        <taxon>Tracheophyta</taxon>
        <taxon>Spermatophyta</taxon>
        <taxon>Magnoliopsida</taxon>
        <taxon>eudicotyledons</taxon>
        <taxon>Gunneridae</taxon>
        <taxon>Pentapetalae</taxon>
        <taxon>asterids</taxon>
        <taxon>campanulids</taxon>
        <taxon>Asterales</taxon>
        <taxon>Asteraceae</taxon>
        <taxon>Asteroideae</taxon>
        <taxon>Heliantheae alliance</taxon>
        <taxon>Eupatorieae</taxon>
        <taxon>Mikania</taxon>
    </lineage>
</organism>
<dbReference type="InterPro" id="IPR036397">
    <property type="entry name" value="RNaseH_sf"/>
</dbReference>
<dbReference type="InterPro" id="IPR043502">
    <property type="entry name" value="DNA/RNA_pol_sf"/>
</dbReference>
<dbReference type="Proteomes" id="UP000326396">
    <property type="component" value="Linkage Group LG7"/>
</dbReference>
<dbReference type="SUPFAM" id="SSF56672">
    <property type="entry name" value="DNA/RNA polymerases"/>
    <property type="match status" value="1"/>
</dbReference>
<evidence type="ECO:0000259" key="2">
    <source>
        <dbReference type="Pfam" id="PF07727"/>
    </source>
</evidence>
<dbReference type="OrthoDB" id="543212at2759"/>
<comment type="caution">
    <text evidence="3">The sequence shown here is derived from an EMBL/GenBank/DDBJ whole genome shotgun (WGS) entry which is preliminary data.</text>
</comment>
<evidence type="ECO:0000313" key="4">
    <source>
        <dbReference type="Proteomes" id="UP000326396"/>
    </source>
</evidence>
<dbReference type="AlphaFoldDB" id="A0A5N6M3K2"/>
<dbReference type="InterPro" id="IPR013103">
    <property type="entry name" value="RVT_2"/>
</dbReference>
<feature type="domain" description="Reverse transcriptase Ty1/copia-type" evidence="2">
    <location>
        <begin position="112"/>
        <end position="227"/>
    </location>
</feature>
<keyword evidence="4" id="KW-1185">Reference proteome</keyword>
<gene>
    <name evidence="3" type="ORF">E3N88_36016</name>
</gene>
<dbReference type="Gene3D" id="3.30.420.10">
    <property type="entry name" value="Ribonuclease H-like superfamily/Ribonuclease H"/>
    <property type="match status" value="1"/>
</dbReference>
<proteinExistence type="predicted"/>
<evidence type="ECO:0000256" key="1">
    <source>
        <dbReference type="SAM" id="MobiDB-lite"/>
    </source>
</evidence>
<feature type="compositionally biased region" description="Basic and acidic residues" evidence="1">
    <location>
        <begin position="13"/>
        <end position="23"/>
    </location>
</feature>
<accession>A0A5N6M3K2</accession>
<reference evidence="3 4" key="1">
    <citation type="submission" date="2019-05" db="EMBL/GenBank/DDBJ databases">
        <title>Mikania micrantha, genome provides insights into the molecular mechanism of rapid growth.</title>
        <authorList>
            <person name="Liu B."/>
        </authorList>
    </citation>
    <scope>NUCLEOTIDE SEQUENCE [LARGE SCALE GENOMIC DNA]</scope>
    <source>
        <strain evidence="3">NLD-2019</strain>
        <tissue evidence="3">Leaf</tissue>
    </source>
</reference>
<protein>
    <recommendedName>
        <fullName evidence="2">Reverse transcriptase Ty1/copia-type domain-containing protein</fullName>
    </recommendedName>
</protein>
<dbReference type="Pfam" id="PF07727">
    <property type="entry name" value="RVT_2"/>
    <property type="match status" value="1"/>
</dbReference>
<dbReference type="GO" id="GO:0003676">
    <property type="term" value="F:nucleic acid binding"/>
    <property type="evidence" value="ECO:0007669"/>
    <property type="project" value="InterPro"/>
</dbReference>
<dbReference type="EMBL" id="SZYD01000017">
    <property type="protein sequence ID" value="KAD3068136.1"/>
    <property type="molecule type" value="Genomic_DNA"/>
</dbReference>
<dbReference type="PANTHER" id="PTHR11439">
    <property type="entry name" value="GAG-POL-RELATED RETROTRANSPOSON"/>
    <property type="match status" value="1"/>
</dbReference>